<evidence type="ECO:0000313" key="6">
    <source>
        <dbReference type="Proteomes" id="UP000824123"/>
    </source>
</evidence>
<dbReference type="PROSITE" id="PS51462">
    <property type="entry name" value="NUDIX"/>
    <property type="match status" value="1"/>
</dbReference>
<comment type="caution">
    <text evidence="5">The sequence shown here is derived from an EMBL/GenBank/DDBJ whole genome shotgun (WGS) entry which is preliminary data.</text>
</comment>
<dbReference type="CDD" id="cd04677">
    <property type="entry name" value="NUDIX_Hydrolase"/>
    <property type="match status" value="1"/>
</dbReference>
<keyword evidence="2 3" id="KW-0378">Hydrolase</keyword>
<gene>
    <name evidence="5" type="ORF">IAC59_04035</name>
</gene>
<dbReference type="SUPFAM" id="SSF55811">
    <property type="entry name" value="Nudix"/>
    <property type="match status" value="1"/>
</dbReference>
<reference evidence="5" key="1">
    <citation type="submission" date="2020-10" db="EMBL/GenBank/DDBJ databases">
        <authorList>
            <person name="Gilroy R."/>
        </authorList>
    </citation>
    <scope>NUCLEOTIDE SEQUENCE</scope>
    <source>
        <strain evidence="5">ChiSxjej2B14-8506</strain>
    </source>
</reference>
<comment type="similarity">
    <text evidence="3">Belongs to the Nudix hydrolase family.</text>
</comment>
<evidence type="ECO:0000256" key="2">
    <source>
        <dbReference type="ARBA" id="ARBA00022801"/>
    </source>
</evidence>
<proteinExistence type="inferred from homology"/>
<dbReference type="EMBL" id="DVNK01000027">
    <property type="protein sequence ID" value="HIU46407.1"/>
    <property type="molecule type" value="Genomic_DNA"/>
</dbReference>
<protein>
    <submittedName>
        <fullName evidence="5">NUDIX hydrolase</fullName>
    </submittedName>
</protein>
<feature type="domain" description="Nudix hydrolase" evidence="4">
    <location>
        <begin position="15"/>
        <end position="146"/>
    </location>
</feature>
<dbReference type="AlphaFoldDB" id="A0A9D1LR24"/>
<dbReference type="Proteomes" id="UP000824123">
    <property type="component" value="Unassembled WGS sequence"/>
</dbReference>
<organism evidence="5 6">
    <name type="scientific">Candidatus Fimadaptatus faecigallinarum</name>
    <dbReference type="NCBI Taxonomy" id="2840814"/>
    <lineage>
        <taxon>Bacteria</taxon>
        <taxon>Bacillati</taxon>
        <taxon>Bacillota</taxon>
        <taxon>Clostridia</taxon>
        <taxon>Eubacteriales</taxon>
        <taxon>Candidatus Fimadaptatus</taxon>
    </lineage>
</organism>
<dbReference type="PROSITE" id="PS00893">
    <property type="entry name" value="NUDIX_BOX"/>
    <property type="match status" value="1"/>
</dbReference>
<evidence type="ECO:0000256" key="1">
    <source>
        <dbReference type="ARBA" id="ARBA00001946"/>
    </source>
</evidence>
<comment type="cofactor">
    <cofactor evidence="1">
        <name>Mg(2+)</name>
        <dbReference type="ChEBI" id="CHEBI:18420"/>
    </cofactor>
</comment>
<dbReference type="Gene3D" id="3.90.79.10">
    <property type="entry name" value="Nucleoside Triphosphate Pyrophosphohydrolase"/>
    <property type="match status" value="1"/>
</dbReference>
<reference evidence="5" key="2">
    <citation type="journal article" date="2021" name="PeerJ">
        <title>Extensive microbial diversity within the chicken gut microbiome revealed by metagenomics and culture.</title>
        <authorList>
            <person name="Gilroy R."/>
            <person name="Ravi A."/>
            <person name="Getino M."/>
            <person name="Pursley I."/>
            <person name="Horton D.L."/>
            <person name="Alikhan N.F."/>
            <person name="Baker D."/>
            <person name="Gharbi K."/>
            <person name="Hall N."/>
            <person name="Watson M."/>
            <person name="Adriaenssens E.M."/>
            <person name="Foster-Nyarko E."/>
            <person name="Jarju S."/>
            <person name="Secka A."/>
            <person name="Antonio M."/>
            <person name="Oren A."/>
            <person name="Chaudhuri R.R."/>
            <person name="La Ragione R."/>
            <person name="Hildebrand F."/>
            <person name="Pallen M.J."/>
        </authorList>
    </citation>
    <scope>NUCLEOTIDE SEQUENCE</scope>
    <source>
        <strain evidence="5">ChiSxjej2B14-8506</strain>
    </source>
</reference>
<dbReference type="PANTHER" id="PTHR43046">
    <property type="entry name" value="GDP-MANNOSE MANNOSYL HYDROLASE"/>
    <property type="match status" value="1"/>
</dbReference>
<dbReference type="InterPro" id="IPR020476">
    <property type="entry name" value="Nudix_hydrolase"/>
</dbReference>
<dbReference type="Pfam" id="PF00293">
    <property type="entry name" value="NUDIX"/>
    <property type="match status" value="1"/>
</dbReference>
<dbReference type="GO" id="GO:0016787">
    <property type="term" value="F:hydrolase activity"/>
    <property type="evidence" value="ECO:0007669"/>
    <property type="project" value="UniProtKB-KW"/>
</dbReference>
<evidence type="ECO:0000313" key="5">
    <source>
        <dbReference type="EMBL" id="HIU46407.1"/>
    </source>
</evidence>
<evidence type="ECO:0000256" key="3">
    <source>
        <dbReference type="RuleBase" id="RU003476"/>
    </source>
</evidence>
<name>A0A9D1LR24_9FIRM</name>
<dbReference type="PANTHER" id="PTHR43046:SF2">
    <property type="entry name" value="8-OXO-DGTP DIPHOSPHATASE-RELATED"/>
    <property type="match status" value="1"/>
</dbReference>
<dbReference type="InterPro" id="IPR020084">
    <property type="entry name" value="NUDIX_hydrolase_CS"/>
</dbReference>
<sequence>MGYIEDMRARIGHDMLITASVAVLVSDGRRILLQRRRDNGLWALHGGMIEIGETFEDAARRELREETGLTAGRLELCGLASGPDRIYTYPNGDRVYAVGVVYLCREFSGELRAQPEEVTRLEWFDVDALPELSPPEARQIAQLARRIAREQSGGYAK</sequence>
<accession>A0A9D1LR24</accession>
<evidence type="ECO:0000259" key="4">
    <source>
        <dbReference type="PROSITE" id="PS51462"/>
    </source>
</evidence>
<dbReference type="InterPro" id="IPR000086">
    <property type="entry name" value="NUDIX_hydrolase_dom"/>
</dbReference>
<dbReference type="InterPro" id="IPR015797">
    <property type="entry name" value="NUDIX_hydrolase-like_dom_sf"/>
</dbReference>
<dbReference type="PRINTS" id="PR00502">
    <property type="entry name" value="NUDIXFAMILY"/>
</dbReference>